<feature type="chain" id="PRO_5038898701" evidence="2">
    <location>
        <begin position="30"/>
        <end position="535"/>
    </location>
</feature>
<dbReference type="Gene3D" id="2.60.120.200">
    <property type="match status" value="1"/>
</dbReference>
<dbReference type="SMART" id="SM00635">
    <property type="entry name" value="BID_2"/>
    <property type="match status" value="3"/>
</dbReference>
<evidence type="ECO:0000313" key="4">
    <source>
        <dbReference type="EMBL" id="MBO8427554.1"/>
    </source>
</evidence>
<protein>
    <submittedName>
        <fullName evidence="4">Family 16 glycosylhydrolase</fullName>
    </submittedName>
</protein>
<dbReference type="PANTHER" id="PTHR10963:SF55">
    <property type="entry name" value="GLYCOSIDE HYDROLASE FAMILY 16 PROTEIN"/>
    <property type="match status" value="1"/>
</dbReference>
<dbReference type="SUPFAM" id="SSF49899">
    <property type="entry name" value="Concanavalin A-like lectins/glucanases"/>
    <property type="match status" value="1"/>
</dbReference>
<feature type="domain" description="GH16" evidence="3">
    <location>
        <begin position="251"/>
        <end position="535"/>
    </location>
</feature>
<evidence type="ECO:0000256" key="1">
    <source>
        <dbReference type="ARBA" id="ARBA00006865"/>
    </source>
</evidence>
<dbReference type="CDD" id="cd08023">
    <property type="entry name" value="GH16_laminarinase_like"/>
    <property type="match status" value="1"/>
</dbReference>
<keyword evidence="2" id="KW-0732">Signal</keyword>
<dbReference type="Proteomes" id="UP000823613">
    <property type="component" value="Unassembled WGS sequence"/>
</dbReference>
<reference evidence="4" key="1">
    <citation type="submission" date="2020-10" db="EMBL/GenBank/DDBJ databases">
        <authorList>
            <person name="Gilroy R."/>
        </authorList>
    </citation>
    <scope>NUCLEOTIDE SEQUENCE</scope>
    <source>
        <strain evidence="4">11159</strain>
    </source>
</reference>
<dbReference type="InterPro" id="IPR003343">
    <property type="entry name" value="Big_2"/>
</dbReference>
<sequence>MKKSLIISSLLFLGSICLTSCNFSSSTNAKQEISVYFTNTPLNNEISVGENFTLGASVLNSSNTNVYFESLNPEIASVSRDGILKGVSAGTTTIYAVSEEDETKNISLTIVVKEKVLGSDIIISLNKTTLDLVEGDNFLLKATVTNFDNNDEVTFQSANSNIATIDENGLITAISEGTTIVTVTSVENSNKKVQCVVNVTKASSSDIKVTIKNPAKTSLNINESITLTASVTNTTNQKVIWSSSNSNVISVDSNGICTGVSQGEAIITATSEEDETKSNSISLRCIENIHGYELIWADNFDGDSLNLNNWEYQEGDGSAYGIPGWGNNEAQYYTRNNVTVSDGTLKITLKAENMNGKEYTSSRIRTYHKVAHTYGRIEAKIKVDAISGVWPAFWMLPDTTDYGGWPNSGEIDIMELRGRIPTQTTGALHFALQNGAHQYVTDYETYANNSTMNDYHIYAVEWDEHELRWYVDDINFLTVNNWSISGQGSSNTAPFDKDFHILLNFACGGTFDNYTYPDKSQLPAVMEVDYVKWYQ</sequence>
<dbReference type="EMBL" id="JADIMY010000068">
    <property type="protein sequence ID" value="MBO8427554.1"/>
    <property type="molecule type" value="Genomic_DNA"/>
</dbReference>
<dbReference type="SUPFAM" id="SSF49373">
    <property type="entry name" value="Invasin/intimin cell-adhesion fragments"/>
    <property type="match status" value="3"/>
</dbReference>
<name>A0A9D9DH48_9BACL</name>
<proteinExistence type="inferred from homology"/>
<evidence type="ECO:0000313" key="5">
    <source>
        <dbReference type="Proteomes" id="UP000823613"/>
    </source>
</evidence>
<dbReference type="GO" id="GO:0005975">
    <property type="term" value="P:carbohydrate metabolic process"/>
    <property type="evidence" value="ECO:0007669"/>
    <property type="project" value="InterPro"/>
</dbReference>
<dbReference type="InterPro" id="IPR000757">
    <property type="entry name" value="Beta-glucanase-like"/>
</dbReference>
<dbReference type="Gene3D" id="2.60.40.1080">
    <property type="match status" value="3"/>
</dbReference>
<evidence type="ECO:0000259" key="3">
    <source>
        <dbReference type="PROSITE" id="PS51762"/>
    </source>
</evidence>
<dbReference type="PROSITE" id="PS51762">
    <property type="entry name" value="GH16_2"/>
    <property type="match status" value="1"/>
</dbReference>
<comment type="caution">
    <text evidence="4">The sequence shown here is derived from an EMBL/GenBank/DDBJ whole genome shotgun (WGS) entry which is preliminary data.</text>
</comment>
<feature type="signal peptide" evidence="2">
    <location>
        <begin position="1"/>
        <end position="29"/>
    </location>
</feature>
<evidence type="ECO:0000256" key="2">
    <source>
        <dbReference type="SAM" id="SignalP"/>
    </source>
</evidence>
<dbReference type="InterPro" id="IPR008964">
    <property type="entry name" value="Invasin/intimin_cell_adhesion"/>
</dbReference>
<dbReference type="Pfam" id="PF00722">
    <property type="entry name" value="Glyco_hydro_16"/>
    <property type="match status" value="1"/>
</dbReference>
<gene>
    <name evidence="4" type="ORF">IAC58_03265</name>
</gene>
<dbReference type="AlphaFoldDB" id="A0A9D9DH48"/>
<dbReference type="InterPro" id="IPR050546">
    <property type="entry name" value="Glycosyl_Hydrlase_16"/>
</dbReference>
<comment type="similarity">
    <text evidence="1">Belongs to the glycosyl hydrolase 16 family.</text>
</comment>
<reference evidence="4" key="2">
    <citation type="journal article" date="2021" name="PeerJ">
        <title>Extensive microbial diversity within the chicken gut microbiome revealed by metagenomics and culture.</title>
        <authorList>
            <person name="Gilroy R."/>
            <person name="Ravi A."/>
            <person name="Getino M."/>
            <person name="Pursley I."/>
            <person name="Horton D.L."/>
            <person name="Alikhan N.F."/>
            <person name="Baker D."/>
            <person name="Gharbi K."/>
            <person name="Hall N."/>
            <person name="Watson M."/>
            <person name="Adriaenssens E.M."/>
            <person name="Foster-Nyarko E."/>
            <person name="Jarju S."/>
            <person name="Secka A."/>
            <person name="Antonio M."/>
            <person name="Oren A."/>
            <person name="Chaudhuri R.R."/>
            <person name="La Ragione R."/>
            <person name="Hildebrand F."/>
            <person name="Pallen M.J."/>
        </authorList>
    </citation>
    <scope>NUCLEOTIDE SEQUENCE</scope>
    <source>
        <strain evidence="4">11159</strain>
    </source>
</reference>
<dbReference type="Pfam" id="PF02368">
    <property type="entry name" value="Big_2"/>
    <property type="match status" value="3"/>
</dbReference>
<organism evidence="4 5">
    <name type="scientific">Candidatus Onthovivens merdipullorum</name>
    <dbReference type="NCBI Taxonomy" id="2840889"/>
    <lineage>
        <taxon>Bacteria</taxon>
        <taxon>Bacillati</taxon>
        <taxon>Bacillota</taxon>
        <taxon>Bacilli</taxon>
        <taxon>Bacillales</taxon>
        <taxon>Candidatus Onthovivens</taxon>
    </lineage>
</organism>
<dbReference type="PANTHER" id="PTHR10963">
    <property type="entry name" value="GLYCOSYL HYDROLASE-RELATED"/>
    <property type="match status" value="1"/>
</dbReference>
<accession>A0A9D9DH48</accession>
<dbReference type="GO" id="GO:0004553">
    <property type="term" value="F:hydrolase activity, hydrolyzing O-glycosyl compounds"/>
    <property type="evidence" value="ECO:0007669"/>
    <property type="project" value="InterPro"/>
</dbReference>
<dbReference type="InterPro" id="IPR013320">
    <property type="entry name" value="ConA-like_dom_sf"/>
</dbReference>